<keyword evidence="3" id="KW-1185">Reference proteome</keyword>
<dbReference type="Proteomes" id="UP000004994">
    <property type="component" value="Chromosome 2"/>
</dbReference>
<dbReference type="PaxDb" id="4081-Solyc02g011960.1.1"/>
<dbReference type="Gramene" id="Solyc02g011970.2.1">
    <property type="protein sequence ID" value="Solyc02g011970.2.1"/>
    <property type="gene ID" value="Solyc02g011970.2"/>
</dbReference>
<accession>A0A3Q7EV55</accession>
<reference evidence="2" key="2">
    <citation type="submission" date="2019-01" db="UniProtKB">
        <authorList>
            <consortium name="EnsemblPlants"/>
        </authorList>
    </citation>
    <scope>IDENTIFICATION</scope>
    <source>
        <strain evidence="2">cv. Heinz 1706</strain>
    </source>
</reference>
<reference evidence="2" key="1">
    <citation type="journal article" date="2012" name="Nature">
        <title>The tomato genome sequence provides insights into fleshy fruit evolution.</title>
        <authorList>
            <consortium name="Tomato Genome Consortium"/>
        </authorList>
    </citation>
    <scope>NUCLEOTIDE SEQUENCE [LARGE SCALE GENOMIC DNA]</scope>
    <source>
        <strain evidence="2">cv. Heinz 1706</strain>
    </source>
</reference>
<evidence type="ECO:0000313" key="3">
    <source>
        <dbReference type="Proteomes" id="UP000004994"/>
    </source>
</evidence>
<dbReference type="Pfam" id="PF05695">
    <property type="entry name" value="Ycf2"/>
    <property type="match status" value="2"/>
</dbReference>
<evidence type="ECO:0000313" key="2">
    <source>
        <dbReference type="EnsemblPlants" id="Solyc02g011970.2.1"/>
    </source>
</evidence>
<dbReference type="AlphaFoldDB" id="A0A3Q7EV55"/>
<organism evidence="2">
    <name type="scientific">Solanum lycopersicum</name>
    <name type="common">Tomato</name>
    <name type="synonym">Lycopersicon esculentum</name>
    <dbReference type="NCBI Taxonomy" id="4081"/>
    <lineage>
        <taxon>Eukaryota</taxon>
        <taxon>Viridiplantae</taxon>
        <taxon>Streptophyta</taxon>
        <taxon>Embryophyta</taxon>
        <taxon>Tracheophyta</taxon>
        <taxon>Spermatophyta</taxon>
        <taxon>Magnoliopsida</taxon>
        <taxon>eudicotyledons</taxon>
        <taxon>Gunneridae</taxon>
        <taxon>Pentapetalae</taxon>
        <taxon>asterids</taxon>
        <taxon>lamiids</taxon>
        <taxon>Solanales</taxon>
        <taxon>Solanaceae</taxon>
        <taxon>Solanoideae</taxon>
        <taxon>Solaneae</taxon>
        <taxon>Solanum</taxon>
        <taxon>Solanum subgen. Lycopersicon</taxon>
    </lineage>
</organism>
<feature type="domain" description="Ycf2 N-terminal" evidence="1">
    <location>
        <begin position="55"/>
        <end position="186"/>
    </location>
</feature>
<dbReference type="EnsemblPlants" id="Solyc02g011970.2.1">
    <property type="protein sequence ID" value="Solyc02g011970.2.1"/>
    <property type="gene ID" value="Solyc02g011970.2"/>
</dbReference>
<protein>
    <recommendedName>
        <fullName evidence="1">Ycf2 N-terminal domain-containing protein</fullName>
    </recommendedName>
</protein>
<feature type="domain" description="Ycf2 N-terminal" evidence="1">
    <location>
        <begin position="1"/>
        <end position="49"/>
    </location>
</feature>
<evidence type="ECO:0000259" key="1">
    <source>
        <dbReference type="Pfam" id="PF05695"/>
    </source>
</evidence>
<sequence length="247" mass="28646">MVKRKNIYLIGLFPIPINSIGTINDTLEEFIGSSSIHRLIAYIFPKEKRSTRVVLRWWRNSIVKKRDSRCKMSNETVAGIEILFNEKDLNIWSFFLYIIWMIRSKRTMIGKINLNSGSLFIILVKHWISYLMSAFKEKIPIEVDCFFKQQGAGSTIQSNDIQHVSHLLSRNKWAISLENFAQFHIFIQVTNSSQLKACSDQSTDHLDSISNVYSEYKNIIYTKRDSTTKIKMDSLGTFLSSNGTKRD</sequence>
<dbReference type="InParanoid" id="A0A3Q7EV55"/>
<proteinExistence type="predicted"/>
<name>A0A3Q7EV55_SOLLC</name>
<dbReference type="InterPro" id="IPR056777">
    <property type="entry name" value="Ycf2_N"/>
</dbReference>